<evidence type="ECO:0000259" key="6">
    <source>
        <dbReference type="PROSITE" id="PS50835"/>
    </source>
</evidence>
<dbReference type="InterPro" id="IPR007110">
    <property type="entry name" value="Ig-like_dom"/>
</dbReference>
<feature type="domain" description="Ig-like" evidence="6">
    <location>
        <begin position="81"/>
        <end position="160"/>
    </location>
</feature>
<keyword evidence="5" id="KW-0472">Membrane</keyword>
<dbReference type="InterPro" id="IPR036116">
    <property type="entry name" value="FN3_sf"/>
</dbReference>
<keyword evidence="3" id="KW-1015">Disulfide bond</keyword>
<feature type="domain" description="Ig-like" evidence="6">
    <location>
        <begin position="258"/>
        <end position="327"/>
    </location>
</feature>
<evidence type="ECO:0000256" key="5">
    <source>
        <dbReference type="SAM" id="Phobius"/>
    </source>
</evidence>
<proteinExistence type="predicted"/>
<dbReference type="Pfam" id="PF13895">
    <property type="entry name" value="Ig_2"/>
    <property type="match status" value="2"/>
</dbReference>
<feature type="transmembrane region" description="Helical" evidence="5">
    <location>
        <begin position="617"/>
        <end position="638"/>
    </location>
</feature>
<feature type="domain" description="Ig-like" evidence="6">
    <location>
        <begin position="348"/>
        <end position="425"/>
    </location>
</feature>
<dbReference type="PROSITE" id="PS50835">
    <property type="entry name" value="IG_LIKE"/>
    <property type="match status" value="4"/>
</dbReference>
<organism evidence="8 9">
    <name type="scientific">Strongyloides papillosus</name>
    <name type="common">Intestinal threadworm</name>
    <dbReference type="NCBI Taxonomy" id="174720"/>
    <lineage>
        <taxon>Eukaryota</taxon>
        <taxon>Metazoa</taxon>
        <taxon>Ecdysozoa</taxon>
        <taxon>Nematoda</taxon>
        <taxon>Chromadorea</taxon>
        <taxon>Rhabditida</taxon>
        <taxon>Tylenchina</taxon>
        <taxon>Panagrolaimomorpha</taxon>
        <taxon>Strongyloidoidea</taxon>
        <taxon>Strongyloididae</taxon>
        <taxon>Strongyloides</taxon>
    </lineage>
</organism>
<evidence type="ECO:0000313" key="9">
    <source>
        <dbReference type="WBParaSite" id="SPAL_0000055100.1"/>
    </source>
</evidence>
<dbReference type="PANTHER" id="PTHR12231">
    <property type="entry name" value="CTX-RELATED TYPE I TRANSMEMBRANE PROTEIN"/>
    <property type="match status" value="1"/>
</dbReference>
<dbReference type="Pfam" id="PF13927">
    <property type="entry name" value="Ig_3"/>
    <property type="match status" value="2"/>
</dbReference>
<evidence type="ECO:0000256" key="4">
    <source>
        <dbReference type="ARBA" id="ARBA00023319"/>
    </source>
</evidence>
<dbReference type="InterPro" id="IPR036179">
    <property type="entry name" value="Ig-like_dom_sf"/>
</dbReference>
<dbReference type="InterPro" id="IPR051170">
    <property type="entry name" value="Neural/epithelial_adhesion"/>
</dbReference>
<dbReference type="SUPFAM" id="SSF49265">
    <property type="entry name" value="Fibronectin type III"/>
    <property type="match status" value="1"/>
</dbReference>
<dbReference type="CDD" id="cd00063">
    <property type="entry name" value="FN3"/>
    <property type="match status" value="1"/>
</dbReference>
<keyword evidence="5" id="KW-0812">Transmembrane</keyword>
<protein>
    <submittedName>
        <fullName evidence="9">Down syndrome cell adhesion molecule-like protein Dscam2</fullName>
    </submittedName>
</protein>
<evidence type="ECO:0000256" key="2">
    <source>
        <dbReference type="ARBA" id="ARBA00022737"/>
    </source>
</evidence>
<keyword evidence="4" id="KW-0393">Immunoglobulin domain</keyword>
<evidence type="ECO:0000259" key="7">
    <source>
        <dbReference type="PROSITE" id="PS50853"/>
    </source>
</evidence>
<dbReference type="InterPro" id="IPR003961">
    <property type="entry name" value="FN3_dom"/>
</dbReference>
<evidence type="ECO:0000313" key="8">
    <source>
        <dbReference type="Proteomes" id="UP000046392"/>
    </source>
</evidence>
<dbReference type="Proteomes" id="UP000046392">
    <property type="component" value="Unplaced"/>
</dbReference>
<keyword evidence="2" id="KW-0677">Repeat</keyword>
<sequence>MSRRKEHIHKEFLLNIQLYKNFLGRLARASNLSLTIHSVNEADKGIYQCIVTKYTSNSLNDRVEGQKIHVIVHFRPFILAPKQGIEDEFHFMNLGQPFSYECKIQSLPPAEIYWTKDDHIISSTANLYFPILKPEHQGTYTCVAVNIDGTEKSKLRLALSRLPIIETILENKTVVEGESINWNCKAHAIPNNITYEWLFEGSNIKKQEIGLRTKWINEGEIEISKISKNDKGMFTCLVHNGIQEPVKMNIFLDVLYKPFLSKNVDDESNIKTIIEGNNDKIVCNFDSNPPIHQVIWRKNGIVLSNNSQSVFNIDNANENDSGIYSCQGLNELGHSLPYETHIIIISLPRFTKIPPPKYLINRGDTLILECDGFASPPPLQYWLRNGKKTYSPKIVIERVGHEDHGIYECILSNQDLAVRKKTEVFVMNVKPQPCSSVRTDCQFHPKITTTIHWIPGFDGGKSQTFKIYWRSEKSDHWFTTESTTNLTATFDDFSRFTEYEVKIESQNMYGKVISSPFKIYSCSILIPPPKIDFLEKPKILRWKKVDEAEKYKISYRTEKMNSFITLSIVSQNNYTLPEFFKNHKNIQMYVQSLRLNYQDSVPSTIITINSTTINCTLLFTLLFGGIILFIVIFFLFIYRKKCARIFKNFTDSVYINNKVPTENIKQCNMMEESSCGSKSSWNFQQLPCKYIDELQRERIMMNNRYGRHFYTQQSNDNTLSSKVNREWLLDHIKNINHCTTTHNTSSSSLHTLSHQFKIPCRDIPPENMNDDFYKELYNQTNYISQNYINNPYYNSSKTVLTETPVIAMMKDKYIHSGGTVDSLNYLQELRVKQLKHEYNQNNTTFVEENEF</sequence>
<dbReference type="PANTHER" id="PTHR12231:SF253">
    <property type="entry name" value="DPR-INTERACTING PROTEIN ETA, ISOFORM B-RELATED"/>
    <property type="match status" value="1"/>
</dbReference>
<dbReference type="SMART" id="SM00408">
    <property type="entry name" value="IGc2"/>
    <property type="match status" value="5"/>
</dbReference>
<dbReference type="InterPro" id="IPR003599">
    <property type="entry name" value="Ig_sub"/>
</dbReference>
<feature type="domain" description="Fibronectin type-III" evidence="7">
    <location>
        <begin position="433"/>
        <end position="529"/>
    </location>
</feature>
<reference evidence="9" key="1">
    <citation type="submission" date="2017-02" db="UniProtKB">
        <authorList>
            <consortium name="WormBaseParasite"/>
        </authorList>
    </citation>
    <scope>IDENTIFICATION</scope>
</reference>
<feature type="domain" description="Ig-like" evidence="6">
    <location>
        <begin position="163"/>
        <end position="249"/>
    </location>
</feature>
<evidence type="ECO:0000256" key="1">
    <source>
        <dbReference type="ARBA" id="ARBA00022729"/>
    </source>
</evidence>
<keyword evidence="8" id="KW-1185">Reference proteome</keyword>
<dbReference type="PROSITE" id="PS50853">
    <property type="entry name" value="FN3"/>
    <property type="match status" value="1"/>
</dbReference>
<keyword evidence="5" id="KW-1133">Transmembrane helix</keyword>
<dbReference type="WBParaSite" id="SPAL_0000055100.1">
    <property type="protein sequence ID" value="SPAL_0000055100.1"/>
    <property type="gene ID" value="SPAL_0000055100"/>
</dbReference>
<dbReference type="SUPFAM" id="SSF48726">
    <property type="entry name" value="Immunoglobulin"/>
    <property type="match status" value="5"/>
</dbReference>
<evidence type="ECO:0000256" key="3">
    <source>
        <dbReference type="ARBA" id="ARBA00023157"/>
    </source>
</evidence>
<dbReference type="CDD" id="cd00096">
    <property type="entry name" value="Ig"/>
    <property type="match status" value="2"/>
</dbReference>
<dbReference type="AlphaFoldDB" id="A0A0N5B399"/>
<dbReference type="Gene3D" id="2.60.40.10">
    <property type="entry name" value="Immunoglobulins"/>
    <property type="match status" value="6"/>
</dbReference>
<dbReference type="InterPro" id="IPR003598">
    <property type="entry name" value="Ig_sub2"/>
</dbReference>
<dbReference type="InterPro" id="IPR013783">
    <property type="entry name" value="Ig-like_fold"/>
</dbReference>
<name>A0A0N5B399_STREA</name>
<accession>A0A0N5B399</accession>
<keyword evidence="1" id="KW-0732">Signal</keyword>
<dbReference type="SMART" id="SM00409">
    <property type="entry name" value="IG"/>
    <property type="match status" value="5"/>
</dbReference>
<dbReference type="STRING" id="174720.A0A0N5B399"/>